<accession>O61941</accession>
<keyword evidence="1" id="KW-0812">Transmembrane</keyword>
<dbReference type="HOGENOM" id="CLU_059075_0_1_1"/>
<keyword evidence="2" id="KW-0675">Receptor</keyword>
<dbReference type="PANTHER" id="PTHR46418">
    <property type="entry name" value="SRBC-64-RELATED-RELATED"/>
    <property type="match status" value="1"/>
</dbReference>
<organism evidence="2 3">
    <name type="scientific">Caenorhabditis elegans</name>
    <dbReference type="NCBI Taxonomy" id="6239"/>
    <lineage>
        <taxon>Eukaryota</taxon>
        <taxon>Metazoa</taxon>
        <taxon>Ecdysozoa</taxon>
        <taxon>Nematoda</taxon>
        <taxon>Chromadorea</taxon>
        <taxon>Rhabditida</taxon>
        <taxon>Rhabditina</taxon>
        <taxon>Rhabditomorpha</taxon>
        <taxon>Rhabditoidea</taxon>
        <taxon>Rhabditidae</taxon>
        <taxon>Peloderinae</taxon>
        <taxon>Caenorhabditis</taxon>
    </lineage>
</organism>
<name>O61941_CAEEL</name>
<dbReference type="InParanoid" id="O61941"/>
<feature type="transmembrane region" description="Helical" evidence="1">
    <location>
        <begin position="6"/>
        <end position="33"/>
    </location>
</feature>
<keyword evidence="3" id="KW-1185">Reference proteome</keyword>
<gene>
    <name evidence="2 4" type="primary">srbc-67</name>
    <name evidence="2" type="ORF">CELE_T24A6.10</name>
    <name evidence="4" type="ORF">T24A6.10</name>
</gene>
<dbReference type="PIR" id="C89004">
    <property type="entry name" value="C89004"/>
</dbReference>
<feature type="transmembrane region" description="Helical" evidence="1">
    <location>
        <begin position="177"/>
        <end position="200"/>
    </location>
</feature>
<dbReference type="STRING" id="6239.T24A6.10a.1"/>
<dbReference type="GO" id="GO:0004930">
    <property type="term" value="F:G protein-coupled receptor activity"/>
    <property type="evidence" value="ECO:0000318"/>
    <property type="project" value="GO_Central"/>
</dbReference>
<dbReference type="PANTHER" id="PTHR46418:SF1">
    <property type="entry name" value="G-PROTEIN COUPLED RECEPTORS FAMILY 1 PROFILE DOMAIN-CONTAINING PROTEIN-RELATED"/>
    <property type="match status" value="1"/>
</dbReference>
<dbReference type="Pfam" id="PF10316">
    <property type="entry name" value="7TM_GPCR_Srbc"/>
    <property type="match status" value="1"/>
</dbReference>
<evidence type="ECO:0000313" key="3">
    <source>
        <dbReference type="Proteomes" id="UP000001940"/>
    </source>
</evidence>
<dbReference type="InterPro" id="IPR019420">
    <property type="entry name" value="7TM_GPCR_serpentine_rcpt_Srbc"/>
</dbReference>
<evidence type="ECO:0000313" key="4">
    <source>
        <dbReference type="WormBase" id="T24A6.10a"/>
    </source>
</evidence>
<dbReference type="RefSeq" id="NP_503989.1">
    <property type="nucleotide sequence ID" value="NM_071588.2"/>
</dbReference>
<dbReference type="EMBL" id="BX284605">
    <property type="protein sequence ID" value="CCD63573.1"/>
    <property type="molecule type" value="Genomic_DNA"/>
</dbReference>
<dbReference type="GO" id="GO:0007186">
    <property type="term" value="P:G protein-coupled receptor signaling pathway"/>
    <property type="evidence" value="ECO:0000318"/>
    <property type="project" value="GO_Central"/>
</dbReference>
<evidence type="ECO:0000313" key="2">
    <source>
        <dbReference type="EMBL" id="CCD63573.1"/>
    </source>
</evidence>
<feature type="transmembrane region" description="Helical" evidence="1">
    <location>
        <begin position="221"/>
        <end position="239"/>
    </location>
</feature>
<dbReference type="UCSC" id="T24A6.10">
    <property type="organism name" value="c. elegans"/>
</dbReference>
<sequence length="282" mass="32147">MTAFLIPSILTTIVICQINIFLNSSLLFTIFCLKGITSKSDMSLVYSRFAADIGYSCSIIVFKLYVLAGMISKTFILKNIIFFVIRATVILGIIRTSLLFIISLDRIIALFSSQFYNPNRRKLPLSVIFLIISSSIAFDHFIMFGYCENVIDTPIDCDSARCCYNACYAHFWISREQVMFCCIVMMTVLLSLKLVVCTYFTHNQHARILSRATQIAMIDSTTLILFNLIPILTHVWFASSDYQTYASITTLSRNLGFLMNTLIIFRILMRDKKHVVPLKISS</sequence>
<dbReference type="SMR" id="O61941"/>
<dbReference type="PhylomeDB" id="O61941"/>
<dbReference type="GO" id="GO:0097730">
    <property type="term" value="C:non-motile cilium"/>
    <property type="evidence" value="ECO:0000318"/>
    <property type="project" value="GO_Central"/>
</dbReference>
<dbReference type="AGR" id="WB:WBGene00020749"/>
<protein>
    <submittedName>
        <fullName evidence="2">Serpentine Receptor, class BC (Class B-like)</fullName>
    </submittedName>
</protein>
<dbReference type="AlphaFoldDB" id="O61941"/>
<dbReference type="ExpressionAtlas" id="O61941">
    <property type="expression patterns" value="differential"/>
</dbReference>
<reference evidence="2 3" key="1">
    <citation type="journal article" date="1998" name="Science">
        <title>Genome sequence of the nematode C. elegans: a platform for investigating biology.</title>
        <authorList>
            <consortium name="The C. elegans sequencing consortium"/>
            <person name="Sulson J.E."/>
            <person name="Waterston R."/>
        </authorList>
    </citation>
    <scope>NUCLEOTIDE SEQUENCE [LARGE SCALE GENOMIC DNA]</scope>
    <source>
        <strain evidence="2 3">Bristol N2</strain>
    </source>
</reference>
<dbReference type="Proteomes" id="UP000001940">
    <property type="component" value="Chromosome V"/>
</dbReference>
<evidence type="ECO:0000256" key="1">
    <source>
        <dbReference type="SAM" id="Phobius"/>
    </source>
</evidence>
<dbReference type="GO" id="GO:1990075">
    <property type="term" value="C:periciliary membrane compartment"/>
    <property type="evidence" value="ECO:0000318"/>
    <property type="project" value="GO_Central"/>
</dbReference>
<dbReference type="PaxDb" id="6239-T24A6.10"/>
<feature type="transmembrane region" description="Helical" evidence="1">
    <location>
        <begin position="251"/>
        <end position="269"/>
    </location>
</feature>
<proteinExistence type="predicted"/>
<keyword evidence="1" id="KW-0472">Membrane</keyword>
<dbReference type="GeneID" id="188827"/>
<dbReference type="WormBase" id="T24A6.10a">
    <property type="protein sequence ID" value="CE14142"/>
    <property type="gene ID" value="WBGene00020749"/>
    <property type="gene designation" value="srbc-67"/>
</dbReference>
<feature type="transmembrane region" description="Helical" evidence="1">
    <location>
        <begin position="45"/>
        <end position="68"/>
    </location>
</feature>
<feature type="transmembrane region" description="Helical" evidence="1">
    <location>
        <begin position="80"/>
        <end position="102"/>
    </location>
</feature>
<dbReference type="CTD" id="188827"/>
<feature type="transmembrane region" description="Helical" evidence="1">
    <location>
        <begin position="123"/>
        <end position="146"/>
    </location>
</feature>
<keyword evidence="1" id="KW-1133">Transmembrane helix</keyword>